<feature type="domain" description="Lon proteolytic" evidence="4">
    <location>
        <begin position="239"/>
        <end position="333"/>
    </location>
</feature>
<organism evidence="5 6">
    <name type="scientific">Halanaerobium salsuginis</name>
    <dbReference type="NCBI Taxonomy" id="29563"/>
    <lineage>
        <taxon>Bacteria</taxon>
        <taxon>Bacillati</taxon>
        <taxon>Bacillota</taxon>
        <taxon>Clostridia</taxon>
        <taxon>Halanaerobiales</taxon>
        <taxon>Halanaerobiaceae</taxon>
        <taxon>Halanaerobium</taxon>
    </lineage>
</organism>
<dbReference type="InterPro" id="IPR027065">
    <property type="entry name" value="Lon_Prtase"/>
</dbReference>
<dbReference type="GO" id="GO:0005524">
    <property type="term" value="F:ATP binding"/>
    <property type="evidence" value="ECO:0007669"/>
    <property type="project" value="InterPro"/>
</dbReference>
<dbReference type="Proteomes" id="UP000199006">
    <property type="component" value="Unassembled WGS sequence"/>
</dbReference>
<dbReference type="InterPro" id="IPR014721">
    <property type="entry name" value="Ribsml_uS5_D2-typ_fold_subgr"/>
</dbReference>
<keyword evidence="6" id="KW-1185">Reference proteome</keyword>
<evidence type="ECO:0000259" key="4">
    <source>
        <dbReference type="PROSITE" id="PS51786"/>
    </source>
</evidence>
<keyword evidence="2" id="KW-1133">Transmembrane helix</keyword>
<dbReference type="STRING" id="29563.SAMN02983006_00018"/>
<keyword evidence="2" id="KW-0812">Transmembrane</keyword>
<sequence>MKRKNRSRLSSKLIGIIFILFVLSHFIPIPYQVMAPGIAARLAPMVEVEGAKPAAGDFFLTAVSTRRAVAWDFIEIKLFKPEDKELTAVSDQLPEGMDMQQYLDIMAKLMEESKLQAQAVAFRKAGYQVKITGEGVEVVEVMKDGSAQGKLKADDLITAIDGQKVEMAADAVNLIKDREIGDLVKITVKRADQTLNFDLPTVELEGNKGNPSIGVLITSKGLNYDIPKKVIFHTENIVGPSAGSMFTMEIYNQLTQRDLTGGLKIAGTGTINLDGKIGRIDGVKYKVMAAKKAGADLFIVPVENYDTAAKYAAGLKLLKVKTIDDIINYLAQQRT</sequence>
<dbReference type="OrthoDB" id="2356897at2"/>
<dbReference type="PROSITE" id="PS51786">
    <property type="entry name" value="LON_PROTEOLYTIC"/>
    <property type="match status" value="1"/>
</dbReference>
<dbReference type="GO" id="GO:0030163">
    <property type="term" value="P:protein catabolic process"/>
    <property type="evidence" value="ECO:0007669"/>
    <property type="project" value="InterPro"/>
</dbReference>
<protein>
    <recommendedName>
        <fullName evidence="1">endopeptidase La</fullName>
        <ecNumber evidence="1">3.4.21.53</ecNumber>
    </recommendedName>
</protein>
<evidence type="ECO:0000259" key="3">
    <source>
        <dbReference type="PROSITE" id="PS50106"/>
    </source>
</evidence>
<dbReference type="InterPro" id="IPR001478">
    <property type="entry name" value="PDZ"/>
</dbReference>
<dbReference type="GO" id="GO:0004176">
    <property type="term" value="F:ATP-dependent peptidase activity"/>
    <property type="evidence" value="ECO:0007669"/>
    <property type="project" value="UniProtKB-UniRule"/>
</dbReference>
<dbReference type="AlphaFoldDB" id="A0A1I4EJW7"/>
<keyword evidence="1" id="KW-0720">Serine protease</keyword>
<keyword evidence="2" id="KW-0472">Membrane</keyword>
<dbReference type="Pfam" id="PF05362">
    <property type="entry name" value="Lon_C"/>
    <property type="match status" value="1"/>
</dbReference>
<name>A0A1I4EJW7_9FIRM</name>
<feature type="transmembrane region" description="Helical" evidence="2">
    <location>
        <begin position="12"/>
        <end position="31"/>
    </location>
</feature>
<dbReference type="SMART" id="SM00228">
    <property type="entry name" value="PDZ"/>
    <property type="match status" value="1"/>
</dbReference>
<dbReference type="Gene3D" id="3.30.230.10">
    <property type="match status" value="1"/>
</dbReference>
<evidence type="ECO:0000313" key="5">
    <source>
        <dbReference type="EMBL" id="SFL06015.1"/>
    </source>
</evidence>
<feature type="active site" evidence="1">
    <location>
        <position position="286"/>
    </location>
</feature>
<evidence type="ECO:0000313" key="6">
    <source>
        <dbReference type="Proteomes" id="UP000199006"/>
    </source>
</evidence>
<dbReference type="InterPro" id="IPR008269">
    <property type="entry name" value="Lon_proteolytic"/>
</dbReference>
<dbReference type="SUPFAM" id="SSF54211">
    <property type="entry name" value="Ribosomal protein S5 domain 2-like"/>
    <property type="match status" value="1"/>
</dbReference>
<evidence type="ECO:0000256" key="2">
    <source>
        <dbReference type="SAM" id="Phobius"/>
    </source>
</evidence>
<reference evidence="5 6" key="1">
    <citation type="submission" date="2016-10" db="EMBL/GenBank/DDBJ databases">
        <authorList>
            <person name="de Groot N.N."/>
        </authorList>
    </citation>
    <scope>NUCLEOTIDE SEQUENCE [LARGE SCALE GENOMIC DNA]</scope>
    <source>
        <strain evidence="5 6">ATCC 51327</strain>
    </source>
</reference>
<feature type="domain" description="PDZ" evidence="3">
    <location>
        <begin position="112"/>
        <end position="192"/>
    </location>
</feature>
<keyword evidence="1" id="KW-0378">Hydrolase</keyword>
<dbReference type="GO" id="GO:0006508">
    <property type="term" value="P:proteolysis"/>
    <property type="evidence" value="ECO:0007669"/>
    <property type="project" value="UniProtKB-KW"/>
</dbReference>
<dbReference type="EC" id="3.4.21.53" evidence="1"/>
<dbReference type="InterPro" id="IPR036034">
    <property type="entry name" value="PDZ_sf"/>
</dbReference>
<dbReference type="RefSeq" id="WP_089857779.1">
    <property type="nucleotide sequence ID" value="NZ_FOTI01000001.1"/>
</dbReference>
<dbReference type="Pfam" id="PF13180">
    <property type="entry name" value="PDZ_2"/>
    <property type="match status" value="1"/>
</dbReference>
<feature type="active site" evidence="1">
    <location>
        <position position="241"/>
    </location>
</feature>
<dbReference type="SUPFAM" id="SSF50156">
    <property type="entry name" value="PDZ domain-like"/>
    <property type="match status" value="1"/>
</dbReference>
<dbReference type="GO" id="GO:0004252">
    <property type="term" value="F:serine-type endopeptidase activity"/>
    <property type="evidence" value="ECO:0007669"/>
    <property type="project" value="UniProtKB-UniRule"/>
</dbReference>
<dbReference type="InterPro" id="IPR020568">
    <property type="entry name" value="Ribosomal_Su5_D2-typ_SF"/>
</dbReference>
<dbReference type="PANTHER" id="PTHR10046">
    <property type="entry name" value="ATP DEPENDENT LON PROTEASE FAMILY MEMBER"/>
    <property type="match status" value="1"/>
</dbReference>
<accession>A0A1I4EJW7</accession>
<gene>
    <name evidence="5" type="ORF">SAMN02983006_00018</name>
</gene>
<dbReference type="PROSITE" id="PS50106">
    <property type="entry name" value="PDZ"/>
    <property type="match status" value="1"/>
</dbReference>
<dbReference type="EMBL" id="FOTI01000001">
    <property type="protein sequence ID" value="SFL06015.1"/>
    <property type="molecule type" value="Genomic_DNA"/>
</dbReference>
<evidence type="ECO:0000256" key="1">
    <source>
        <dbReference type="PROSITE-ProRule" id="PRU01122"/>
    </source>
</evidence>
<comment type="similarity">
    <text evidence="1">Belongs to the peptidase S16 family.</text>
</comment>
<comment type="catalytic activity">
    <reaction evidence="1">
        <text>Hydrolysis of proteins in presence of ATP.</text>
        <dbReference type="EC" id="3.4.21.53"/>
    </reaction>
</comment>
<keyword evidence="1" id="KW-0645">Protease</keyword>
<proteinExistence type="inferred from homology"/>